<dbReference type="EMBL" id="JACJIH010000001">
    <property type="protein sequence ID" value="MBA8921269.1"/>
    <property type="molecule type" value="Genomic_DNA"/>
</dbReference>
<protein>
    <submittedName>
        <fullName evidence="1">Uncharacterized protein</fullName>
    </submittedName>
</protein>
<dbReference type="AlphaFoldDB" id="A0A839FP36"/>
<gene>
    <name evidence="1" type="ORF">HNR24_001202</name>
</gene>
<accession>A0A839FP36</accession>
<proteinExistence type="predicted"/>
<sequence>MGRTLFIALTVSLVVIRGVGNLSPELFLEGGISELRFRVRSLNFCCAEEYTQCWRYEDRIRCLDPLNTQVFRGLISQLYGDCRMLRDLGWEQRKIVAVHVPDRRRPDLAGHCGEVLQEVKAFLDNGIACRVGLEVAQVEIPLPVGSFCRFFAARIRYWILINRISLLFTDSTSPSLTWER</sequence>
<dbReference type="Proteomes" id="UP000546252">
    <property type="component" value="Unassembled WGS sequence"/>
</dbReference>
<organism evidence="1 2">
    <name type="scientific">Nesterenkonia jeotgali</name>
    <dbReference type="NCBI Taxonomy" id="317018"/>
    <lineage>
        <taxon>Bacteria</taxon>
        <taxon>Bacillati</taxon>
        <taxon>Actinomycetota</taxon>
        <taxon>Actinomycetes</taxon>
        <taxon>Micrococcales</taxon>
        <taxon>Micrococcaceae</taxon>
        <taxon>Nesterenkonia</taxon>
    </lineage>
</organism>
<comment type="caution">
    <text evidence="1">The sequence shown here is derived from an EMBL/GenBank/DDBJ whole genome shotgun (WGS) entry which is preliminary data.</text>
</comment>
<evidence type="ECO:0000313" key="2">
    <source>
        <dbReference type="Proteomes" id="UP000546252"/>
    </source>
</evidence>
<name>A0A839FP36_9MICC</name>
<evidence type="ECO:0000313" key="1">
    <source>
        <dbReference type="EMBL" id="MBA8921269.1"/>
    </source>
</evidence>
<dbReference type="RefSeq" id="WP_182495308.1">
    <property type="nucleotide sequence ID" value="NZ_BAAAKT010000004.1"/>
</dbReference>
<reference evidence="1 2" key="1">
    <citation type="submission" date="2020-08" db="EMBL/GenBank/DDBJ databases">
        <title>Sequencing the genomes of 1000 actinobacteria strains.</title>
        <authorList>
            <person name="Klenk H.-P."/>
        </authorList>
    </citation>
    <scope>NUCLEOTIDE SEQUENCE [LARGE SCALE GENOMIC DNA]</scope>
    <source>
        <strain evidence="1 2">DSM 19081</strain>
    </source>
</reference>